<feature type="transmembrane region" description="Helical" evidence="1">
    <location>
        <begin position="83"/>
        <end position="100"/>
    </location>
</feature>
<dbReference type="AlphaFoldDB" id="A0AAN6NLW8"/>
<evidence type="ECO:0000256" key="1">
    <source>
        <dbReference type="SAM" id="Phobius"/>
    </source>
</evidence>
<protein>
    <recommendedName>
        <fullName evidence="4">Transmembrane protein</fullName>
    </recommendedName>
</protein>
<proteinExistence type="predicted"/>
<dbReference type="EMBL" id="MU853753">
    <property type="protein sequence ID" value="KAK3946062.1"/>
    <property type="molecule type" value="Genomic_DNA"/>
</dbReference>
<gene>
    <name evidence="2" type="ORF">QBC46DRAFT_65136</name>
</gene>
<organism evidence="2 3">
    <name type="scientific">Diplogelasinospora grovesii</name>
    <dbReference type="NCBI Taxonomy" id="303347"/>
    <lineage>
        <taxon>Eukaryota</taxon>
        <taxon>Fungi</taxon>
        <taxon>Dikarya</taxon>
        <taxon>Ascomycota</taxon>
        <taxon>Pezizomycotina</taxon>
        <taxon>Sordariomycetes</taxon>
        <taxon>Sordariomycetidae</taxon>
        <taxon>Sordariales</taxon>
        <taxon>Diplogelasinosporaceae</taxon>
        <taxon>Diplogelasinospora</taxon>
    </lineage>
</organism>
<keyword evidence="3" id="KW-1185">Reference proteome</keyword>
<reference evidence="3" key="1">
    <citation type="journal article" date="2023" name="Mol. Phylogenet. Evol.">
        <title>Genome-scale phylogeny and comparative genomics of the fungal order Sordariales.</title>
        <authorList>
            <person name="Hensen N."/>
            <person name="Bonometti L."/>
            <person name="Westerberg I."/>
            <person name="Brannstrom I.O."/>
            <person name="Guillou S."/>
            <person name="Cros-Aarteil S."/>
            <person name="Calhoun S."/>
            <person name="Haridas S."/>
            <person name="Kuo A."/>
            <person name="Mondo S."/>
            <person name="Pangilinan J."/>
            <person name="Riley R."/>
            <person name="LaButti K."/>
            <person name="Andreopoulos B."/>
            <person name="Lipzen A."/>
            <person name="Chen C."/>
            <person name="Yan M."/>
            <person name="Daum C."/>
            <person name="Ng V."/>
            <person name="Clum A."/>
            <person name="Steindorff A."/>
            <person name="Ohm R.A."/>
            <person name="Martin F."/>
            <person name="Silar P."/>
            <person name="Natvig D.O."/>
            <person name="Lalanne C."/>
            <person name="Gautier V."/>
            <person name="Ament-Velasquez S.L."/>
            <person name="Kruys A."/>
            <person name="Hutchinson M.I."/>
            <person name="Powell A.J."/>
            <person name="Barry K."/>
            <person name="Miller A.N."/>
            <person name="Grigoriev I.V."/>
            <person name="Debuchy R."/>
            <person name="Gladieux P."/>
            <person name="Hiltunen Thoren M."/>
            <person name="Johannesson H."/>
        </authorList>
    </citation>
    <scope>NUCLEOTIDE SEQUENCE [LARGE SCALE GENOMIC DNA]</scope>
    <source>
        <strain evidence="3">CBS 340.73</strain>
    </source>
</reference>
<feature type="transmembrane region" description="Helical" evidence="1">
    <location>
        <begin position="41"/>
        <end position="63"/>
    </location>
</feature>
<keyword evidence="1" id="KW-0812">Transmembrane</keyword>
<name>A0AAN6NLW8_9PEZI</name>
<evidence type="ECO:0008006" key="4">
    <source>
        <dbReference type="Google" id="ProtNLM"/>
    </source>
</evidence>
<keyword evidence="1" id="KW-1133">Transmembrane helix</keyword>
<sequence>MQGRERERDKGEHKLQGQWQNDWIMNHQKTRRRFQGFRMGGNIDFVYLIFGLFFFFFFFFFLFLSRVIVHCGTKHLAGLGKGIQLLLVLSITIPIFCCMLQSSCAKF</sequence>
<accession>A0AAN6NLW8</accession>
<keyword evidence="1" id="KW-0472">Membrane</keyword>
<dbReference type="Proteomes" id="UP001303473">
    <property type="component" value="Unassembled WGS sequence"/>
</dbReference>
<comment type="caution">
    <text evidence="2">The sequence shown here is derived from an EMBL/GenBank/DDBJ whole genome shotgun (WGS) entry which is preliminary data.</text>
</comment>
<evidence type="ECO:0000313" key="2">
    <source>
        <dbReference type="EMBL" id="KAK3946062.1"/>
    </source>
</evidence>
<evidence type="ECO:0000313" key="3">
    <source>
        <dbReference type="Proteomes" id="UP001303473"/>
    </source>
</evidence>